<accession>A0A2P2N1U3</accession>
<reference evidence="1" key="1">
    <citation type="submission" date="2018-02" db="EMBL/GenBank/DDBJ databases">
        <title>Rhizophora mucronata_Transcriptome.</title>
        <authorList>
            <person name="Meera S.P."/>
            <person name="Sreeshan A."/>
            <person name="Augustine A."/>
        </authorList>
    </citation>
    <scope>NUCLEOTIDE SEQUENCE</scope>
    <source>
        <tissue evidence="1">Leaf</tissue>
    </source>
</reference>
<dbReference type="AlphaFoldDB" id="A0A2P2N1U3"/>
<protein>
    <submittedName>
        <fullName evidence="1">Uncharacterized protein</fullName>
    </submittedName>
</protein>
<proteinExistence type="predicted"/>
<sequence length="23" mass="2566">MATLCALSKHLSQLPCTRHRTPT</sequence>
<name>A0A2P2N1U3_RHIMU</name>
<dbReference type="EMBL" id="GGEC01055970">
    <property type="protein sequence ID" value="MBX36454.1"/>
    <property type="molecule type" value="Transcribed_RNA"/>
</dbReference>
<organism evidence="1">
    <name type="scientific">Rhizophora mucronata</name>
    <name type="common">Asiatic mangrove</name>
    <dbReference type="NCBI Taxonomy" id="61149"/>
    <lineage>
        <taxon>Eukaryota</taxon>
        <taxon>Viridiplantae</taxon>
        <taxon>Streptophyta</taxon>
        <taxon>Embryophyta</taxon>
        <taxon>Tracheophyta</taxon>
        <taxon>Spermatophyta</taxon>
        <taxon>Magnoliopsida</taxon>
        <taxon>eudicotyledons</taxon>
        <taxon>Gunneridae</taxon>
        <taxon>Pentapetalae</taxon>
        <taxon>rosids</taxon>
        <taxon>fabids</taxon>
        <taxon>Malpighiales</taxon>
        <taxon>Rhizophoraceae</taxon>
        <taxon>Rhizophora</taxon>
    </lineage>
</organism>
<evidence type="ECO:0000313" key="1">
    <source>
        <dbReference type="EMBL" id="MBX36454.1"/>
    </source>
</evidence>